<evidence type="ECO:0000313" key="3">
    <source>
        <dbReference type="EMBL" id="EKX44182.1"/>
    </source>
</evidence>
<protein>
    <submittedName>
        <fullName evidence="3 4">Uncharacterized protein</fullName>
    </submittedName>
</protein>
<reference evidence="4" key="3">
    <citation type="submission" date="2015-06" db="UniProtKB">
        <authorList>
            <consortium name="EnsemblProtists"/>
        </authorList>
    </citation>
    <scope>IDENTIFICATION</scope>
</reference>
<feature type="transmembrane region" description="Helical" evidence="2">
    <location>
        <begin position="95"/>
        <end position="119"/>
    </location>
</feature>
<dbReference type="Proteomes" id="UP000011087">
    <property type="component" value="Unassembled WGS sequence"/>
</dbReference>
<accession>L1J764</accession>
<dbReference type="EnsemblProtists" id="EKX44182">
    <property type="protein sequence ID" value="EKX44182"/>
    <property type="gene ID" value="GUITHDRAFT_109967"/>
</dbReference>
<dbReference type="GeneID" id="17300867"/>
<dbReference type="PaxDb" id="55529-EKX44182"/>
<evidence type="ECO:0000313" key="5">
    <source>
        <dbReference type="Proteomes" id="UP000011087"/>
    </source>
</evidence>
<keyword evidence="2" id="KW-0812">Transmembrane</keyword>
<evidence type="ECO:0000313" key="4">
    <source>
        <dbReference type="EnsemblProtists" id="EKX44182"/>
    </source>
</evidence>
<organism evidence="3">
    <name type="scientific">Guillardia theta (strain CCMP2712)</name>
    <name type="common">Cryptophyte</name>
    <dbReference type="NCBI Taxonomy" id="905079"/>
    <lineage>
        <taxon>Eukaryota</taxon>
        <taxon>Cryptophyceae</taxon>
        <taxon>Pyrenomonadales</taxon>
        <taxon>Geminigeraceae</taxon>
        <taxon>Guillardia</taxon>
    </lineage>
</organism>
<keyword evidence="5" id="KW-1185">Reference proteome</keyword>
<reference evidence="5" key="2">
    <citation type="submission" date="2012-11" db="EMBL/GenBank/DDBJ databases">
        <authorList>
            <person name="Kuo A."/>
            <person name="Curtis B.A."/>
            <person name="Tanifuji G."/>
            <person name="Burki F."/>
            <person name="Gruber A."/>
            <person name="Irimia M."/>
            <person name="Maruyama S."/>
            <person name="Arias M.C."/>
            <person name="Ball S.G."/>
            <person name="Gile G.H."/>
            <person name="Hirakawa Y."/>
            <person name="Hopkins J.F."/>
            <person name="Rensing S.A."/>
            <person name="Schmutz J."/>
            <person name="Symeonidi A."/>
            <person name="Elias M."/>
            <person name="Eveleigh R.J."/>
            <person name="Herman E.K."/>
            <person name="Klute M.J."/>
            <person name="Nakayama T."/>
            <person name="Obornik M."/>
            <person name="Reyes-Prieto A."/>
            <person name="Armbrust E.V."/>
            <person name="Aves S.J."/>
            <person name="Beiko R.G."/>
            <person name="Coutinho P."/>
            <person name="Dacks J.B."/>
            <person name="Durnford D.G."/>
            <person name="Fast N.M."/>
            <person name="Green B.R."/>
            <person name="Grisdale C."/>
            <person name="Hempe F."/>
            <person name="Henrissat B."/>
            <person name="Hoppner M.P."/>
            <person name="Ishida K.-I."/>
            <person name="Kim E."/>
            <person name="Koreny L."/>
            <person name="Kroth P.G."/>
            <person name="Liu Y."/>
            <person name="Malik S.-B."/>
            <person name="Maier U.G."/>
            <person name="McRose D."/>
            <person name="Mock T."/>
            <person name="Neilson J.A."/>
            <person name="Onodera N.T."/>
            <person name="Poole A.M."/>
            <person name="Pritham E.J."/>
            <person name="Richards T.A."/>
            <person name="Rocap G."/>
            <person name="Roy S.W."/>
            <person name="Sarai C."/>
            <person name="Schaack S."/>
            <person name="Shirato S."/>
            <person name="Slamovits C.H."/>
            <person name="Spencer D.F."/>
            <person name="Suzuki S."/>
            <person name="Worden A.Z."/>
            <person name="Zauner S."/>
            <person name="Barry K."/>
            <person name="Bell C."/>
            <person name="Bharti A.K."/>
            <person name="Crow J.A."/>
            <person name="Grimwood J."/>
            <person name="Kramer R."/>
            <person name="Lindquist E."/>
            <person name="Lucas S."/>
            <person name="Salamov A."/>
            <person name="McFadden G.I."/>
            <person name="Lane C.E."/>
            <person name="Keeling P.J."/>
            <person name="Gray M.W."/>
            <person name="Grigoriev I.V."/>
            <person name="Archibald J.M."/>
        </authorList>
    </citation>
    <scope>NUCLEOTIDE SEQUENCE</scope>
    <source>
        <strain evidence="5">CCMP2712</strain>
    </source>
</reference>
<keyword evidence="2" id="KW-0472">Membrane</keyword>
<gene>
    <name evidence="3" type="ORF">GUITHDRAFT_109967</name>
</gene>
<dbReference type="KEGG" id="gtt:GUITHDRAFT_109967"/>
<evidence type="ECO:0000256" key="2">
    <source>
        <dbReference type="SAM" id="Phobius"/>
    </source>
</evidence>
<feature type="compositionally biased region" description="Polar residues" evidence="1">
    <location>
        <begin position="1"/>
        <end position="11"/>
    </location>
</feature>
<dbReference type="RefSeq" id="XP_005831162.1">
    <property type="nucleotide sequence ID" value="XM_005831105.1"/>
</dbReference>
<keyword evidence="2" id="KW-1133">Transmembrane helix</keyword>
<sequence>MIRARPTSNAYARSEDNSLDNNNKISLTDPVPRDDGSYPPLTDISDIFQQVENYILSGDVRPGVKRTEKALLSFSMTRCTPSPTSQVYFLVNLETSIFCFSIFFILTLLVSLTISVLCIQHSSFFNAELDRILGPVLHPDEELADWGYLGLQYEYSDGAFESGYASLAELASAAFARPAVST</sequence>
<dbReference type="HOGENOM" id="CLU_1484693_0_0_1"/>
<proteinExistence type="predicted"/>
<reference evidence="3 5" key="1">
    <citation type="journal article" date="2012" name="Nature">
        <title>Algal genomes reveal evolutionary mosaicism and the fate of nucleomorphs.</title>
        <authorList>
            <consortium name="DOE Joint Genome Institute"/>
            <person name="Curtis B.A."/>
            <person name="Tanifuji G."/>
            <person name="Burki F."/>
            <person name="Gruber A."/>
            <person name="Irimia M."/>
            <person name="Maruyama S."/>
            <person name="Arias M.C."/>
            <person name="Ball S.G."/>
            <person name="Gile G.H."/>
            <person name="Hirakawa Y."/>
            <person name="Hopkins J.F."/>
            <person name="Kuo A."/>
            <person name="Rensing S.A."/>
            <person name="Schmutz J."/>
            <person name="Symeonidi A."/>
            <person name="Elias M."/>
            <person name="Eveleigh R.J."/>
            <person name="Herman E.K."/>
            <person name="Klute M.J."/>
            <person name="Nakayama T."/>
            <person name="Obornik M."/>
            <person name="Reyes-Prieto A."/>
            <person name="Armbrust E.V."/>
            <person name="Aves S.J."/>
            <person name="Beiko R.G."/>
            <person name="Coutinho P."/>
            <person name="Dacks J.B."/>
            <person name="Durnford D.G."/>
            <person name="Fast N.M."/>
            <person name="Green B.R."/>
            <person name="Grisdale C.J."/>
            <person name="Hempel F."/>
            <person name="Henrissat B."/>
            <person name="Hoppner M.P."/>
            <person name="Ishida K."/>
            <person name="Kim E."/>
            <person name="Koreny L."/>
            <person name="Kroth P.G."/>
            <person name="Liu Y."/>
            <person name="Malik S.B."/>
            <person name="Maier U.G."/>
            <person name="McRose D."/>
            <person name="Mock T."/>
            <person name="Neilson J.A."/>
            <person name="Onodera N.T."/>
            <person name="Poole A.M."/>
            <person name="Pritham E.J."/>
            <person name="Richards T.A."/>
            <person name="Rocap G."/>
            <person name="Roy S.W."/>
            <person name="Sarai C."/>
            <person name="Schaack S."/>
            <person name="Shirato S."/>
            <person name="Slamovits C.H."/>
            <person name="Spencer D.F."/>
            <person name="Suzuki S."/>
            <person name="Worden A.Z."/>
            <person name="Zauner S."/>
            <person name="Barry K."/>
            <person name="Bell C."/>
            <person name="Bharti A.K."/>
            <person name="Crow J.A."/>
            <person name="Grimwood J."/>
            <person name="Kramer R."/>
            <person name="Lindquist E."/>
            <person name="Lucas S."/>
            <person name="Salamov A."/>
            <person name="McFadden G.I."/>
            <person name="Lane C.E."/>
            <person name="Keeling P.J."/>
            <person name="Gray M.W."/>
            <person name="Grigoriev I.V."/>
            <person name="Archibald J.M."/>
        </authorList>
    </citation>
    <scope>NUCLEOTIDE SEQUENCE</scope>
    <source>
        <strain evidence="3 5">CCMP2712</strain>
    </source>
</reference>
<evidence type="ECO:0000256" key="1">
    <source>
        <dbReference type="SAM" id="MobiDB-lite"/>
    </source>
</evidence>
<name>L1J764_GUITC</name>
<dbReference type="AlphaFoldDB" id="L1J764"/>
<dbReference type="EMBL" id="JH993006">
    <property type="protein sequence ID" value="EKX44182.1"/>
    <property type="molecule type" value="Genomic_DNA"/>
</dbReference>
<feature type="region of interest" description="Disordered" evidence="1">
    <location>
        <begin position="1"/>
        <end position="35"/>
    </location>
</feature>